<reference evidence="10" key="1">
    <citation type="submission" date="2013-12" db="EMBL/GenBank/DDBJ databases">
        <authorList>
            <person name="Genoscope - CEA"/>
        </authorList>
    </citation>
    <scope>NUCLEOTIDE SEQUENCE</scope>
    <source>
        <strain evidence="10">CBS 1993</strain>
    </source>
</reference>
<evidence type="ECO:0000256" key="6">
    <source>
        <dbReference type="ARBA" id="ARBA00022490"/>
    </source>
</evidence>
<dbReference type="HOGENOM" id="CLU_969987_0_0_1"/>
<dbReference type="AlphaFoldDB" id="W6MJZ9"/>
<feature type="region of interest" description="Disordered" evidence="8">
    <location>
        <begin position="1"/>
        <end position="56"/>
    </location>
</feature>
<feature type="compositionally biased region" description="Acidic residues" evidence="8">
    <location>
        <begin position="45"/>
        <end position="56"/>
    </location>
</feature>
<protein>
    <recommendedName>
        <fullName evidence="5">Restriction of telomere capping protein 4</fullName>
    </recommendedName>
</protein>
<organism evidence="10 11">
    <name type="scientific">Kuraishia capsulata CBS 1993</name>
    <dbReference type="NCBI Taxonomy" id="1382522"/>
    <lineage>
        <taxon>Eukaryota</taxon>
        <taxon>Fungi</taxon>
        <taxon>Dikarya</taxon>
        <taxon>Ascomycota</taxon>
        <taxon>Saccharomycotina</taxon>
        <taxon>Pichiomycetes</taxon>
        <taxon>Pichiales</taxon>
        <taxon>Pichiaceae</taxon>
        <taxon>Kuraishia</taxon>
    </lineage>
</organism>
<comment type="subcellular location">
    <subcellularLocation>
        <location evidence="3">Cytoplasm</location>
    </subcellularLocation>
    <subcellularLocation>
        <location evidence="2">Nucleus</location>
    </subcellularLocation>
</comment>
<dbReference type="OrthoDB" id="128308at2759"/>
<evidence type="ECO:0000256" key="1">
    <source>
        <dbReference type="ARBA" id="ARBA00002738"/>
    </source>
</evidence>
<keyword evidence="11" id="KW-1185">Reference proteome</keyword>
<dbReference type="GeneID" id="34520254"/>
<keyword evidence="6" id="KW-0963">Cytoplasm</keyword>
<dbReference type="SMART" id="SM01312">
    <property type="entry name" value="RTC4"/>
    <property type="match status" value="1"/>
</dbReference>
<feature type="compositionally biased region" description="Basic and acidic residues" evidence="8">
    <location>
        <begin position="26"/>
        <end position="43"/>
    </location>
</feature>
<evidence type="ECO:0000256" key="7">
    <source>
        <dbReference type="ARBA" id="ARBA00023242"/>
    </source>
</evidence>
<comment type="similarity">
    <text evidence="4">Belongs to the RTC4 family.</text>
</comment>
<dbReference type="Proteomes" id="UP000019384">
    <property type="component" value="Unassembled WGS sequence"/>
</dbReference>
<gene>
    <name evidence="10" type="ORF">KUCA_T00002843001</name>
</gene>
<dbReference type="STRING" id="1382522.W6MJZ9"/>
<dbReference type="RefSeq" id="XP_022458866.1">
    <property type="nucleotide sequence ID" value="XM_022603131.1"/>
</dbReference>
<evidence type="ECO:0000259" key="9">
    <source>
        <dbReference type="SMART" id="SM01312"/>
    </source>
</evidence>
<comment type="function">
    <text evidence="1">May be involved in a process influencing telomere capping.</text>
</comment>
<sequence length="287" mass="32830">MPSRLDQYRKSKRVNLASPLSSPKQPNKESSREPEPKRPKLTEQEQSEDEEIDLDLDLEVDYELRDDGLDDTALEPVEDVELDLLLASDRIDEEEDLDQIARLRQTDEPGSNPLDDKAAHDLAVEKYARKSFLPKTYTAKSALVKALAPVCAKTVRKIVGGSAKSYYYRLARELAETSPRELITQQELMDLKTQSFPMGYFGTKRGSAITQHILEEYSQEIRDLEERGDKVVKFLSVERFASMVLTCEVLARGARKEFSLPSLEDAYNLLELTCDYGWYIMDYCELE</sequence>
<dbReference type="GO" id="GO:0005737">
    <property type="term" value="C:cytoplasm"/>
    <property type="evidence" value="ECO:0007669"/>
    <property type="project" value="UniProtKB-SubCell"/>
</dbReference>
<evidence type="ECO:0000256" key="3">
    <source>
        <dbReference type="ARBA" id="ARBA00004496"/>
    </source>
</evidence>
<evidence type="ECO:0000256" key="4">
    <source>
        <dbReference type="ARBA" id="ARBA00009461"/>
    </source>
</evidence>
<accession>W6MJZ9</accession>
<dbReference type="InterPro" id="IPR028094">
    <property type="entry name" value="RTC4_C"/>
</dbReference>
<evidence type="ECO:0000256" key="2">
    <source>
        <dbReference type="ARBA" id="ARBA00004123"/>
    </source>
</evidence>
<dbReference type="EMBL" id="HG793127">
    <property type="protein sequence ID" value="CDK26869.1"/>
    <property type="molecule type" value="Genomic_DNA"/>
</dbReference>
<evidence type="ECO:0000256" key="8">
    <source>
        <dbReference type="SAM" id="MobiDB-lite"/>
    </source>
</evidence>
<reference evidence="10" key="2">
    <citation type="submission" date="2014-02" db="EMBL/GenBank/DDBJ databases">
        <title>Complete DNA sequence of /Kuraishia capsulata/ illustrates novel genomic features among budding yeasts (/Saccharomycotina/).</title>
        <authorList>
            <person name="Morales L."/>
            <person name="Noel B."/>
            <person name="Porcel B."/>
            <person name="Marcet-Houben M."/>
            <person name="Hullo M-F."/>
            <person name="Sacerdot C."/>
            <person name="Tekaia F."/>
            <person name="Leh-Louis V."/>
            <person name="Despons L."/>
            <person name="Khanna V."/>
            <person name="Aury J-M."/>
            <person name="Barbe V."/>
            <person name="Couloux A."/>
            <person name="Labadie K."/>
            <person name="Pelletier E."/>
            <person name="Souciet J-L."/>
            <person name="Boekhout T."/>
            <person name="Gabaldon T."/>
            <person name="Wincker P."/>
            <person name="Dujon B."/>
        </authorList>
    </citation>
    <scope>NUCLEOTIDE SEQUENCE</scope>
    <source>
        <strain evidence="10">CBS 1993</strain>
    </source>
</reference>
<proteinExistence type="inferred from homology"/>
<keyword evidence="7" id="KW-0539">Nucleus</keyword>
<dbReference type="Pfam" id="PF14474">
    <property type="entry name" value="RTC4"/>
    <property type="match status" value="1"/>
</dbReference>
<feature type="domain" description="Restriction of telomere capping protein 4 C-terminal" evidence="9">
    <location>
        <begin position="158"/>
        <end position="283"/>
    </location>
</feature>
<name>W6MJZ9_9ASCO</name>
<evidence type="ECO:0000313" key="11">
    <source>
        <dbReference type="Proteomes" id="UP000019384"/>
    </source>
</evidence>
<dbReference type="GO" id="GO:0005634">
    <property type="term" value="C:nucleus"/>
    <property type="evidence" value="ECO:0007669"/>
    <property type="project" value="UniProtKB-SubCell"/>
</dbReference>
<evidence type="ECO:0000313" key="10">
    <source>
        <dbReference type="EMBL" id="CDK26869.1"/>
    </source>
</evidence>
<evidence type="ECO:0000256" key="5">
    <source>
        <dbReference type="ARBA" id="ARBA00015162"/>
    </source>
</evidence>
<dbReference type="PANTHER" id="PTHR41391:SF1">
    <property type="entry name" value="RESTRICTION OF TELOMERE CAPPING PROTEIN 4"/>
    <property type="match status" value="1"/>
</dbReference>
<dbReference type="InterPro" id="IPR039024">
    <property type="entry name" value="RTC4"/>
</dbReference>
<dbReference type="PANTHER" id="PTHR41391">
    <property type="entry name" value="RESTRICTION OF TELOMERE CAPPING PROTEIN 4"/>
    <property type="match status" value="1"/>
</dbReference>